<dbReference type="Proteomes" id="UP001341281">
    <property type="component" value="Chromosome 10"/>
</dbReference>
<dbReference type="EMBL" id="CP144754">
    <property type="protein sequence ID" value="WVZ98171.1"/>
    <property type="molecule type" value="Genomic_DNA"/>
</dbReference>
<protein>
    <recommendedName>
        <fullName evidence="3">FBD domain-containing protein</fullName>
    </recommendedName>
</protein>
<dbReference type="PANTHER" id="PTHR32141">
    <property type="match status" value="1"/>
</dbReference>
<evidence type="ECO:0000313" key="1">
    <source>
        <dbReference type="EMBL" id="WVZ98171.1"/>
    </source>
</evidence>
<dbReference type="InterPro" id="IPR055302">
    <property type="entry name" value="F-box_dom-containing"/>
</dbReference>
<dbReference type="PANTHER" id="PTHR32141:SF26">
    <property type="entry name" value="OS08G0328600 PROTEIN"/>
    <property type="match status" value="1"/>
</dbReference>
<gene>
    <name evidence="1" type="ORF">U9M48_043640</name>
</gene>
<proteinExistence type="predicted"/>
<evidence type="ECO:0008006" key="3">
    <source>
        <dbReference type="Google" id="ProtNLM"/>
    </source>
</evidence>
<accession>A0AAQ3XHJ7</accession>
<keyword evidence="2" id="KW-1185">Reference proteome</keyword>
<evidence type="ECO:0000313" key="2">
    <source>
        <dbReference type="Proteomes" id="UP001341281"/>
    </source>
</evidence>
<organism evidence="1 2">
    <name type="scientific">Paspalum notatum var. saurae</name>
    <dbReference type="NCBI Taxonomy" id="547442"/>
    <lineage>
        <taxon>Eukaryota</taxon>
        <taxon>Viridiplantae</taxon>
        <taxon>Streptophyta</taxon>
        <taxon>Embryophyta</taxon>
        <taxon>Tracheophyta</taxon>
        <taxon>Spermatophyta</taxon>
        <taxon>Magnoliopsida</taxon>
        <taxon>Liliopsida</taxon>
        <taxon>Poales</taxon>
        <taxon>Poaceae</taxon>
        <taxon>PACMAD clade</taxon>
        <taxon>Panicoideae</taxon>
        <taxon>Andropogonodae</taxon>
        <taxon>Paspaleae</taxon>
        <taxon>Paspalinae</taxon>
        <taxon>Paspalum</taxon>
    </lineage>
</organism>
<dbReference type="AlphaFoldDB" id="A0AAQ3XHJ7"/>
<name>A0AAQ3XHJ7_PASNO</name>
<reference evidence="1 2" key="1">
    <citation type="submission" date="2024-02" db="EMBL/GenBank/DDBJ databases">
        <title>High-quality chromosome-scale genome assembly of Pensacola bahiagrass (Paspalum notatum Flugge var. saurae).</title>
        <authorList>
            <person name="Vega J.M."/>
            <person name="Podio M."/>
            <person name="Orjuela J."/>
            <person name="Siena L.A."/>
            <person name="Pessino S.C."/>
            <person name="Combes M.C."/>
            <person name="Mariac C."/>
            <person name="Albertini E."/>
            <person name="Pupilli F."/>
            <person name="Ortiz J.P.A."/>
            <person name="Leblanc O."/>
        </authorList>
    </citation>
    <scope>NUCLEOTIDE SEQUENCE [LARGE SCALE GENOMIC DNA]</scope>
    <source>
        <strain evidence="1">R1</strain>
        <tissue evidence="1">Leaf</tissue>
    </source>
</reference>
<sequence>MPQAVMAAFPCLETLQLRRSTVRTDYIQALIDAAPRLATMHLESVFFQGTYTTGLRLSCPTTTELVLELCGDDVRGQCPIEIDAPRLRYFRYKGSQRPFSLSSPAPDMARVDLHFLQDHGYDHLYDDQDHKDKTLLELFWKFVRNFTSTRLLKLKVNYLVDIAVVRETELLCTFRNAVRVELDGVHHATTKAASLAISNLLHCCPVVRDLRLKLRTTLHSDFIKGQPFLERKDRLDYDRSVNLFMSRPRLNPMFLDDSDVYDEVPGISGLGGHSFTCLQTSLTRVSLQFRMDNFTDNAQVLKEIYVDTGNWKLCEHMNLNVERWIAPTSSKARLKRRNLAESSWKFSKFARNSSNSRTELRGPATSFTVLPLQR</sequence>